<organism evidence="3 4">
    <name type="scientific">Oribacterium parvum ACB1</name>
    <dbReference type="NCBI Taxonomy" id="796943"/>
    <lineage>
        <taxon>Bacteria</taxon>
        <taxon>Bacillati</taxon>
        <taxon>Bacillota</taxon>
        <taxon>Clostridia</taxon>
        <taxon>Lachnospirales</taxon>
        <taxon>Lachnospiraceae</taxon>
        <taxon>Oribacterium</taxon>
    </lineage>
</organism>
<feature type="transmembrane region" description="Helical" evidence="1">
    <location>
        <begin position="46"/>
        <end position="66"/>
    </location>
</feature>
<keyword evidence="1" id="KW-0812">Transmembrane</keyword>
<name>G9WLJ0_9FIRM</name>
<feature type="transmembrane region" description="Helical" evidence="1">
    <location>
        <begin position="245"/>
        <end position="266"/>
    </location>
</feature>
<dbReference type="EMBL" id="AFZC02000003">
    <property type="protein sequence ID" value="EHL12645.1"/>
    <property type="molecule type" value="Genomic_DNA"/>
</dbReference>
<comment type="caution">
    <text evidence="3">The sequence shown here is derived from an EMBL/GenBank/DDBJ whole genome shotgun (WGS) entry which is preliminary data.</text>
</comment>
<dbReference type="GO" id="GO:0080120">
    <property type="term" value="P:CAAX-box protein maturation"/>
    <property type="evidence" value="ECO:0007669"/>
    <property type="project" value="UniProtKB-ARBA"/>
</dbReference>
<reference evidence="3" key="1">
    <citation type="submission" date="2011-08" db="EMBL/GenBank/DDBJ databases">
        <authorList>
            <consortium name="The Broad Institute Genome Sequencing Platform"/>
            <person name="Earl A."/>
            <person name="Ward D."/>
            <person name="Feldgarden M."/>
            <person name="Gevers D."/>
            <person name="Sizova M."/>
            <person name="Hazen A."/>
            <person name="Epstein S."/>
            <person name="Young S.K."/>
            <person name="Zeng Q."/>
            <person name="Gargeya S."/>
            <person name="Fitzgerald M."/>
            <person name="Haas B."/>
            <person name="Abouelleil A."/>
            <person name="Alvarado L."/>
            <person name="Arachchi H.M."/>
            <person name="Berlin A."/>
            <person name="Brown A."/>
            <person name="Chapman S.B."/>
            <person name="Chen Z."/>
            <person name="Dunbar C."/>
            <person name="Freedman E."/>
            <person name="Gearin G."/>
            <person name="Gellesch M."/>
            <person name="Goldberg J."/>
            <person name="Griggs A."/>
            <person name="Gujja S."/>
            <person name="Heiman D."/>
            <person name="Howarth C."/>
            <person name="Larson L."/>
            <person name="Lui A."/>
            <person name="MacDonald P.J.P."/>
            <person name="Montmayeur A."/>
            <person name="Murphy C."/>
            <person name="Neiman D."/>
            <person name="Pearson M."/>
            <person name="Priest M."/>
            <person name="Roberts A."/>
            <person name="Saif S."/>
            <person name="Shea T."/>
            <person name="Shenoy N."/>
            <person name="Sisk P."/>
            <person name="Stolte C."/>
            <person name="Sykes S."/>
            <person name="Wortman J."/>
            <person name="Nusbaum C."/>
            <person name="Birren B."/>
        </authorList>
    </citation>
    <scope>NUCLEOTIDE SEQUENCE</scope>
    <source>
        <strain evidence="3">ACB1</strain>
    </source>
</reference>
<dbReference type="PANTHER" id="PTHR36435">
    <property type="entry name" value="SLR1288 PROTEIN"/>
    <property type="match status" value="1"/>
</dbReference>
<keyword evidence="1" id="KW-1133">Transmembrane helix</keyword>
<protein>
    <recommendedName>
        <fullName evidence="2">CAAX prenyl protease 2/Lysostaphin resistance protein A-like domain-containing protein</fullName>
    </recommendedName>
</protein>
<feature type="transmembrane region" description="Helical" evidence="1">
    <location>
        <begin position="147"/>
        <end position="170"/>
    </location>
</feature>
<dbReference type="Proteomes" id="UP000018461">
    <property type="component" value="Unassembled WGS sequence"/>
</dbReference>
<evidence type="ECO:0000313" key="4">
    <source>
        <dbReference type="Proteomes" id="UP000018461"/>
    </source>
</evidence>
<dbReference type="Pfam" id="PF02517">
    <property type="entry name" value="Rce1-like"/>
    <property type="match status" value="1"/>
</dbReference>
<dbReference type="GO" id="GO:0004175">
    <property type="term" value="F:endopeptidase activity"/>
    <property type="evidence" value="ECO:0007669"/>
    <property type="project" value="UniProtKB-ARBA"/>
</dbReference>
<evidence type="ECO:0000256" key="1">
    <source>
        <dbReference type="SAM" id="Phobius"/>
    </source>
</evidence>
<evidence type="ECO:0000259" key="2">
    <source>
        <dbReference type="Pfam" id="PF02517"/>
    </source>
</evidence>
<dbReference type="RefSeq" id="WP_009534069.1">
    <property type="nucleotide sequence ID" value="NZ_KE148312.1"/>
</dbReference>
<feature type="transmembrane region" description="Helical" evidence="1">
    <location>
        <begin position="287"/>
        <end position="310"/>
    </location>
</feature>
<dbReference type="InterPro" id="IPR052710">
    <property type="entry name" value="CAAX_protease"/>
</dbReference>
<reference evidence="3" key="2">
    <citation type="submission" date="2013-03" db="EMBL/GenBank/DDBJ databases">
        <title>The Genome Sequence of Oribacterium sp. ACB1.</title>
        <authorList>
            <consortium name="The Broad Institute Genomics Platform"/>
            <consortium name="The Broad Institute Genome Sequencing Center for Infectious Disease"/>
            <person name="Earl A."/>
            <person name="Ward D."/>
            <person name="Feldgarden M."/>
            <person name="Gevers D."/>
            <person name="Sizova M."/>
            <person name="Hazen A."/>
            <person name="Epstein S."/>
            <person name="Walker B."/>
            <person name="Young S."/>
            <person name="Zeng Q."/>
            <person name="Gargeya S."/>
            <person name="Fitzgerald M."/>
            <person name="Haas B."/>
            <person name="Abouelleil A."/>
            <person name="Allen A.W."/>
            <person name="Alvarado L."/>
            <person name="Arachchi H.M."/>
            <person name="Berlin A.M."/>
            <person name="Chapman S.B."/>
            <person name="Gainer-Dewar J."/>
            <person name="Goldberg J."/>
            <person name="Griggs A."/>
            <person name="Gujja S."/>
            <person name="Hansen M."/>
            <person name="Howarth C."/>
            <person name="Imamovic A."/>
            <person name="Ireland A."/>
            <person name="Larimer J."/>
            <person name="McCowan C."/>
            <person name="Murphy C."/>
            <person name="Pearson M."/>
            <person name="Poon T.W."/>
            <person name="Priest M."/>
            <person name="Roberts A."/>
            <person name="Saif S."/>
            <person name="Shea T."/>
            <person name="Sisk P."/>
            <person name="Sykes S."/>
            <person name="Wortman J."/>
            <person name="Nusbaum C."/>
            <person name="Birren B."/>
        </authorList>
    </citation>
    <scope>NUCLEOTIDE SEQUENCE [LARGE SCALE GENOMIC DNA]</scope>
    <source>
        <strain evidence="3">ACB1</strain>
    </source>
</reference>
<feature type="transmembrane region" description="Helical" evidence="1">
    <location>
        <begin position="219"/>
        <end position="239"/>
    </location>
</feature>
<keyword evidence="4" id="KW-1185">Reference proteome</keyword>
<dbReference type="HOGENOM" id="CLU_045359_0_0_9"/>
<feature type="domain" description="CAAX prenyl protease 2/Lysostaphin resistance protein A-like" evidence="2">
    <location>
        <begin position="147"/>
        <end position="232"/>
    </location>
</feature>
<feature type="transmembrane region" description="Helical" evidence="1">
    <location>
        <begin position="101"/>
        <end position="126"/>
    </location>
</feature>
<gene>
    <name evidence="3" type="ORF">HMPREF9625_00199</name>
</gene>
<keyword evidence="1" id="KW-0472">Membrane</keyword>
<dbReference type="PANTHER" id="PTHR36435:SF1">
    <property type="entry name" value="CAAX AMINO TERMINAL PROTEASE FAMILY PROTEIN"/>
    <property type="match status" value="1"/>
</dbReference>
<dbReference type="InterPro" id="IPR003675">
    <property type="entry name" value="Rce1/LyrA-like_dom"/>
</dbReference>
<feature type="transmembrane region" description="Helical" evidence="1">
    <location>
        <begin position="17"/>
        <end position="39"/>
    </location>
</feature>
<feature type="transmembrane region" description="Helical" evidence="1">
    <location>
        <begin position="176"/>
        <end position="198"/>
    </location>
</feature>
<accession>G9WLJ0</accession>
<evidence type="ECO:0000313" key="3">
    <source>
        <dbReference type="EMBL" id="EHL12645.1"/>
    </source>
</evidence>
<dbReference type="AlphaFoldDB" id="G9WLJ0"/>
<sequence>MTDKQIKNYFNMTALGFLAYAVLLQILAVIVVVLLGIAFPNMSSDSMYYSMMVTVVPCMLFLHFLFRNSNLPSLSVNPVNIEETGSDSMDLEEKSFSPLVFLHYFLIFCGVQWISSLLTMPLVFLFQKIGMDLSYSEMAAKGGALDNIPMLIYTVLFAPVVEELVFRGIFYKRFKAFGAFFTAFASSLFFALIHSNFLQFIPAFMMGFVLFSIRDRYGLRYSILLHLTNNALAIVVNNLGGSRLWVLSAYGLILLAGTVYALVNLVKNRTNLSSFLPGEEEQKNLRLFFRSPVLWFDILILVVLAIVIMMNPGAGAGDIATTV</sequence>
<dbReference type="STRING" id="796943.HMPREF9625_00199"/>
<dbReference type="PATRIC" id="fig|796943.3.peg.582"/>
<proteinExistence type="predicted"/>